<feature type="domain" description="N-acetyltransferase" evidence="1">
    <location>
        <begin position="2"/>
        <end position="164"/>
    </location>
</feature>
<dbReference type="InterPro" id="IPR016181">
    <property type="entry name" value="Acyl_CoA_acyltransferase"/>
</dbReference>
<dbReference type="AlphaFoldDB" id="A0A6N6MFW8"/>
<dbReference type="CDD" id="cd04301">
    <property type="entry name" value="NAT_SF"/>
    <property type="match status" value="1"/>
</dbReference>
<dbReference type="Pfam" id="PF00583">
    <property type="entry name" value="Acetyltransf_1"/>
    <property type="match status" value="1"/>
</dbReference>
<organism evidence="2 3">
    <name type="scientific">Pseudotamlana haliotis</name>
    <dbReference type="NCBI Taxonomy" id="2614804"/>
    <lineage>
        <taxon>Bacteria</taxon>
        <taxon>Pseudomonadati</taxon>
        <taxon>Bacteroidota</taxon>
        <taxon>Flavobacteriia</taxon>
        <taxon>Flavobacteriales</taxon>
        <taxon>Flavobacteriaceae</taxon>
        <taxon>Pseudotamlana</taxon>
    </lineage>
</organism>
<dbReference type="InterPro" id="IPR000182">
    <property type="entry name" value="GNAT_dom"/>
</dbReference>
<name>A0A6N6MFW8_9FLAO</name>
<dbReference type="Proteomes" id="UP000441333">
    <property type="component" value="Unassembled WGS sequence"/>
</dbReference>
<gene>
    <name evidence="2" type="ORF">F6U93_06150</name>
</gene>
<reference evidence="2 3" key="1">
    <citation type="submission" date="2019-09" db="EMBL/GenBank/DDBJ databases">
        <authorList>
            <person name="Cao W.R."/>
        </authorList>
    </citation>
    <scope>NUCLEOTIDE SEQUENCE [LARGE SCALE GENOMIC DNA]</scope>
    <source>
        <strain evidence="2 3">B1N29</strain>
    </source>
</reference>
<dbReference type="GO" id="GO:0016747">
    <property type="term" value="F:acyltransferase activity, transferring groups other than amino-acyl groups"/>
    <property type="evidence" value="ECO:0007669"/>
    <property type="project" value="InterPro"/>
</dbReference>
<dbReference type="Gene3D" id="3.40.630.30">
    <property type="match status" value="1"/>
</dbReference>
<dbReference type="PANTHER" id="PTHR43259:SF1">
    <property type="entry name" value="N-ACETYLTRANSFERASE DOMAIN-CONTAINING PROTEIN"/>
    <property type="match status" value="1"/>
</dbReference>
<accession>A0A6N6MFW8</accession>
<evidence type="ECO:0000259" key="1">
    <source>
        <dbReference type="PROSITE" id="PS51186"/>
    </source>
</evidence>
<dbReference type="PROSITE" id="PS51186">
    <property type="entry name" value="GNAT"/>
    <property type="match status" value="1"/>
</dbReference>
<dbReference type="PANTHER" id="PTHR43259">
    <property type="entry name" value="SPT10P"/>
    <property type="match status" value="1"/>
</dbReference>
<evidence type="ECO:0000313" key="2">
    <source>
        <dbReference type="EMBL" id="KAB1068699.1"/>
    </source>
</evidence>
<comment type="caution">
    <text evidence="2">The sequence shown here is derived from an EMBL/GenBank/DDBJ whole genome shotgun (WGS) entry which is preliminary data.</text>
</comment>
<sequence length="165" mass="18884">MITFRIAETPSEFKTIASLAEVVWREHYIPIVGKAQVDYMLEKFQSSEAIKNQVESDFLYYLVSYNNKPVGYFAIMKEAEALFLSKFYILSDFRGRGIGKKAMRLIEAKALEFQLNKIRLTVNIHNTNAIKAYEKLGFKTLGPLVADIGNGFVMDDYEMVFGVKN</sequence>
<dbReference type="SUPFAM" id="SSF55729">
    <property type="entry name" value="Acyl-CoA N-acyltransferases (Nat)"/>
    <property type="match status" value="1"/>
</dbReference>
<proteinExistence type="predicted"/>
<dbReference type="EMBL" id="WAAT01000032">
    <property type="protein sequence ID" value="KAB1068699.1"/>
    <property type="molecule type" value="Genomic_DNA"/>
</dbReference>
<protein>
    <submittedName>
        <fullName evidence="2">GNAT family N-acetyltransferase</fullName>
    </submittedName>
</protein>
<dbReference type="RefSeq" id="WP_150937901.1">
    <property type="nucleotide sequence ID" value="NZ_WAAT01000032.1"/>
</dbReference>
<keyword evidence="3" id="KW-1185">Reference proteome</keyword>
<keyword evidence="2" id="KW-0808">Transferase</keyword>
<dbReference type="InterPro" id="IPR052829">
    <property type="entry name" value="N-acetyltransferase_domain"/>
</dbReference>
<evidence type="ECO:0000313" key="3">
    <source>
        <dbReference type="Proteomes" id="UP000441333"/>
    </source>
</evidence>